<comment type="caution">
    <text evidence="2">The sequence shown here is derived from an EMBL/GenBank/DDBJ whole genome shotgun (WGS) entry which is preliminary data.</text>
</comment>
<feature type="domain" description="DNA-binding protein H-NS-like C-terminal" evidence="1">
    <location>
        <begin position="61"/>
        <end position="106"/>
    </location>
</feature>
<gene>
    <name evidence="2" type="ORF">GV832_21605</name>
</gene>
<dbReference type="Pfam" id="PF00816">
    <property type="entry name" value="Histone_HNS"/>
    <property type="match status" value="1"/>
</dbReference>
<dbReference type="Proteomes" id="UP001193501">
    <property type="component" value="Unassembled WGS sequence"/>
</dbReference>
<sequence>MPDFNLNAMSLAELRDLQKAIVKAIANFEVRQKTDARNKLVIFAHELGYNFDELAALGGPKIKRAPSTKIYRHPENSTVTWSGRGRKPAWYIAHVEAGGDPEALLG</sequence>
<evidence type="ECO:0000313" key="3">
    <source>
        <dbReference type="Proteomes" id="UP001193501"/>
    </source>
</evidence>
<name>A0AAE4YCJ8_9RHOB</name>
<dbReference type="SMART" id="SM00528">
    <property type="entry name" value="HNS"/>
    <property type="match status" value="1"/>
</dbReference>
<dbReference type="InterPro" id="IPR027444">
    <property type="entry name" value="H-NS_C_dom"/>
</dbReference>
<dbReference type="AlphaFoldDB" id="A0AAE4YCJ8"/>
<dbReference type="RefSeq" id="WP_168776930.1">
    <property type="nucleotide sequence ID" value="NZ_JAABNR010000083.1"/>
</dbReference>
<organism evidence="2 3">
    <name type="scientific">Stagnihabitans tardus</name>
    <dbReference type="NCBI Taxonomy" id="2699202"/>
    <lineage>
        <taxon>Bacteria</taxon>
        <taxon>Pseudomonadati</taxon>
        <taxon>Pseudomonadota</taxon>
        <taxon>Alphaproteobacteria</taxon>
        <taxon>Rhodobacterales</taxon>
        <taxon>Paracoccaceae</taxon>
        <taxon>Stagnihabitans</taxon>
    </lineage>
</organism>
<reference evidence="2" key="1">
    <citation type="submission" date="2020-01" db="EMBL/GenBank/DDBJ databases">
        <authorList>
            <person name="Chen W.-M."/>
        </authorList>
    </citation>
    <scope>NUCLEOTIDE SEQUENCE</scope>
    <source>
        <strain evidence="2">CYK-10</strain>
    </source>
</reference>
<dbReference type="EMBL" id="JAABNR010000083">
    <property type="protein sequence ID" value="NBZ90166.1"/>
    <property type="molecule type" value="Genomic_DNA"/>
</dbReference>
<dbReference type="SUPFAM" id="SSF81273">
    <property type="entry name" value="H-NS histone-like proteins"/>
    <property type="match status" value="1"/>
</dbReference>
<dbReference type="GO" id="GO:0003677">
    <property type="term" value="F:DNA binding"/>
    <property type="evidence" value="ECO:0007669"/>
    <property type="project" value="InterPro"/>
</dbReference>
<proteinExistence type="predicted"/>
<dbReference type="InterPro" id="IPR037150">
    <property type="entry name" value="H-NS_C_dom_sf"/>
</dbReference>
<accession>A0AAE4YCJ8</accession>
<protein>
    <submittedName>
        <fullName evidence="2">H-NS histone family protein</fullName>
    </submittedName>
</protein>
<keyword evidence="3" id="KW-1185">Reference proteome</keyword>
<evidence type="ECO:0000313" key="2">
    <source>
        <dbReference type="EMBL" id="NBZ90166.1"/>
    </source>
</evidence>
<evidence type="ECO:0000259" key="1">
    <source>
        <dbReference type="SMART" id="SM00528"/>
    </source>
</evidence>
<dbReference type="Gene3D" id="4.10.430.10">
    <property type="entry name" value="Histone-like protein H-NS, C-terminal domain"/>
    <property type="match status" value="1"/>
</dbReference>